<evidence type="ECO:0000313" key="4">
    <source>
        <dbReference type="EMBL" id="GAA1742773.1"/>
    </source>
</evidence>
<evidence type="ECO:0000256" key="1">
    <source>
        <dbReference type="ARBA" id="ARBA00008814"/>
    </source>
</evidence>
<dbReference type="RefSeq" id="WP_344201740.1">
    <property type="nucleotide sequence ID" value="NZ_BAAAME010000004.1"/>
</dbReference>
<proteinExistence type="inferred from homology"/>
<comment type="caution">
    <text evidence="4">The sequence shown here is derived from an EMBL/GenBank/DDBJ whole genome shotgun (WGS) entry which is preliminary data.</text>
</comment>
<keyword evidence="5" id="KW-1185">Reference proteome</keyword>
<dbReference type="InterPro" id="IPR050902">
    <property type="entry name" value="ABC_Transporter_SBP"/>
</dbReference>
<dbReference type="InterPro" id="IPR002491">
    <property type="entry name" value="ABC_transptr_periplasmic_BD"/>
</dbReference>
<name>A0ABP4W1R7_9ACTN</name>
<reference evidence="5" key="1">
    <citation type="journal article" date="2019" name="Int. J. Syst. Evol. Microbiol.">
        <title>The Global Catalogue of Microorganisms (GCM) 10K type strain sequencing project: providing services to taxonomists for standard genome sequencing and annotation.</title>
        <authorList>
            <consortium name="The Broad Institute Genomics Platform"/>
            <consortium name="The Broad Institute Genome Sequencing Center for Infectious Disease"/>
            <person name="Wu L."/>
            <person name="Ma J."/>
        </authorList>
    </citation>
    <scope>NUCLEOTIDE SEQUENCE [LARGE SCALE GENOMIC DNA]</scope>
    <source>
        <strain evidence="5">JCM 13518</strain>
    </source>
</reference>
<dbReference type="SUPFAM" id="SSF53807">
    <property type="entry name" value="Helical backbone' metal receptor"/>
    <property type="match status" value="1"/>
</dbReference>
<dbReference type="Gene3D" id="3.40.50.1980">
    <property type="entry name" value="Nitrogenase molybdenum iron protein domain"/>
    <property type="match status" value="2"/>
</dbReference>
<gene>
    <name evidence="4" type="ORF">GCM10009710_23610</name>
</gene>
<dbReference type="PROSITE" id="PS51257">
    <property type="entry name" value="PROKAR_LIPOPROTEIN"/>
    <property type="match status" value="1"/>
</dbReference>
<accession>A0ABP4W1R7</accession>
<evidence type="ECO:0000256" key="2">
    <source>
        <dbReference type="SAM" id="SignalP"/>
    </source>
</evidence>
<dbReference type="EMBL" id="BAAAME010000004">
    <property type="protein sequence ID" value="GAA1742773.1"/>
    <property type="molecule type" value="Genomic_DNA"/>
</dbReference>
<dbReference type="Proteomes" id="UP001501057">
    <property type="component" value="Unassembled WGS sequence"/>
</dbReference>
<feature type="domain" description="Fe/B12 periplasmic-binding" evidence="3">
    <location>
        <begin position="53"/>
        <end position="338"/>
    </location>
</feature>
<sequence>MRPHLPVSLLSAALVLSACASSEDGDAGPVAEGYPVTVDNCHADVTATDRPERIVSLNQGSTEILLSLGLEDRMVGTATWTDPVLPNLAQANEGIERLADNNPSYEAVLDTEPDLVTASFTGTLAEGGVATVDDFAEYDIPAYLSPAECGKVEKGNTDGEREGTLEIDAIYTEIRELAALTDTVDEGEALVASLEERMAAASAVQVGEGVSVMYWFANSESPYMAGCCGGPGIVSRALGLDNVFVDQTAEWPQINWEVVAAEDPDVLVIGDLTRKSQTAETAAAKVAFLESNPVTSQMTAVKEKRYIYLAGAELNPSIRTVDAVEKVAQGLRDLGLAS</sequence>
<keyword evidence="2" id="KW-0732">Signal</keyword>
<dbReference type="PANTHER" id="PTHR30535">
    <property type="entry name" value="VITAMIN B12-BINDING PROTEIN"/>
    <property type="match status" value="1"/>
</dbReference>
<evidence type="ECO:0000313" key="5">
    <source>
        <dbReference type="Proteomes" id="UP001501057"/>
    </source>
</evidence>
<organism evidence="4 5">
    <name type="scientific">Aeromicrobium alkaliterrae</name>
    <dbReference type="NCBI Taxonomy" id="302168"/>
    <lineage>
        <taxon>Bacteria</taxon>
        <taxon>Bacillati</taxon>
        <taxon>Actinomycetota</taxon>
        <taxon>Actinomycetes</taxon>
        <taxon>Propionibacteriales</taxon>
        <taxon>Nocardioidaceae</taxon>
        <taxon>Aeromicrobium</taxon>
    </lineage>
</organism>
<feature type="chain" id="PRO_5045354959" evidence="2">
    <location>
        <begin position="21"/>
        <end position="338"/>
    </location>
</feature>
<dbReference type="Pfam" id="PF01497">
    <property type="entry name" value="Peripla_BP_2"/>
    <property type="match status" value="1"/>
</dbReference>
<dbReference type="PANTHER" id="PTHR30535:SF7">
    <property type="entry name" value="IRON(III) DICITRATE-BINDING PROTEIN"/>
    <property type="match status" value="1"/>
</dbReference>
<evidence type="ECO:0000259" key="3">
    <source>
        <dbReference type="PROSITE" id="PS50983"/>
    </source>
</evidence>
<comment type="similarity">
    <text evidence="1">Belongs to the bacterial solute-binding protein 8 family.</text>
</comment>
<feature type="signal peptide" evidence="2">
    <location>
        <begin position="1"/>
        <end position="20"/>
    </location>
</feature>
<dbReference type="PROSITE" id="PS50983">
    <property type="entry name" value="FE_B12_PBP"/>
    <property type="match status" value="1"/>
</dbReference>
<protein>
    <submittedName>
        <fullName evidence="4">ABC transporter substrate-binding protein</fullName>
    </submittedName>
</protein>